<sequence length="88" mass="9486">MPKSTTPTALMSHLNNILYPIQAYAEVLQRSDVDHASLAGYVLDALCNDAEGKMEKLTDALEKQFGSLGVKGSYATEIVREGKRSGVA</sequence>
<comment type="caution">
    <text evidence="1">The sequence shown here is derived from an EMBL/GenBank/DDBJ whole genome shotgun (WGS) entry which is preliminary data.</text>
</comment>
<protein>
    <submittedName>
        <fullName evidence="1">Uncharacterized protein</fullName>
    </submittedName>
</protein>
<name>A0ABV4JUF2_9BACT</name>
<organism evidence="1 2">
    <name type="scientific">Halodesulfovibrio aestuarii</name>
    <dbReference type="NCBI Taxonomy" id="126333"/>
    <lineage>
        <taxon>Bacteria</taxon>
        <taxon>Pseudomonadati</taxon>
        <taxon>Thermodesulfobacteriota</taxon>
        <taxon>Desulfovibrionia</taxon>
        <taxon>Desulfovibrionales</taxon>
        <taxon>Desulfovibrionaceae</taxon>
        <taxon>Halodesulfovibrio</taxon>
    </lineage>
</organism>
<dbReference type="EMBL" id="JBFSOO010000010">
    <property type="protein sequence ID" value="MEZ6854378.1"/>
    <property type="molecule type" value="Genomic_DNA"/>
</dbReference>
<gene>
    <name evidence="1" type="ORF">AB2Z07_12710</name>
</gene>
<proteinExistence type="predicted"/>
<dbReference type="RefSeq" id="WP_371150864.1">
    <property type="nucleotide sequence ID" value="NZ_JBFSOO010000010.1"/>
</dbReference>
<accession>A0ABV4JUF2</accession>
<keyword evidence="2" id="KW-1185">Reference proteome</keyword>
<reference evidence="1 2" key="1">
    <citation type="submission" date="2024-07" db="EMBL/GenBank/DDBJ databases">
        <title>Active virus-host system and metabolic interactions in a Lokiarchaeon culture.</title>
        <authorList>
            <person name="Ponce Toledo R.I."/>
            <person name="Rodrigues Oliveira T."/>
            <person name="Schleper C."/>
        </authorList>
    </citation>
    <scope>NUCLEOTIDE SEQUENCE [LARGE SCALE GENOMIC DNA]</scope>
    <source>
        <strain evidence="1 2">B35</strain>
    </source>
</reference>
<dbReference type="Proteomes" id="UP001568358">
    <property type="component" value="Unassembled WGS sequence"/>
</dbReference>
<evidence type="ECO:0000313" key="2">
    <source>
        <dbReference type="Proteomes" id="UP001568358"/>
    </source>
</evidence>
<evidence type="ECO:0000313" key="1">
    <source>
        <dbReference type="EMBL" id="MEZ6854378.1"/>
    </source>
</evidence>